<dbReference type="EMBL" id="JAHQIW010007057">
    <property type="protein sequence ID" value="KAJ1371895.1"/>
    <property type="molecule type" value="Genomic_DNA"/>
</dbReference>
<protein>
    <submittedName>
        <fullName evidence="1">Uncharacterized protein</fullName>
    </submittedName>
</protein>
<proteinExistence type="predicted"/>
<organism evidence="1 2">
    <name type="scientific">Parelaphostrongylus tenuis</name>
    <name type="common">Meningeal worm</name>
    <dbReference type="NCBI Taxonomy" id="148309"/>
    <lineage>
        <taxon>Eukaryota</taxon>
        <taxon>Metazoa</taxon>
        <taxon>Ecdysozoa</taxon>
        <taxon>Nematoda</taxon>
        <taxon>Chromadorea</taxon>
        <taxon>Rhabditida</taxon>
        <taxon>Rhabditina</taxon>
        <taxon>Rhabditomorpha</taxon>
        <taxon>Strongyloidea</taxon>
        <taxon>Metastrongylidae</taxon>
        <taxon>Parelaphostrongylus</taxon>
    </lineage>
</organism>
<sequence length="119" mass="13602">MSVYETSSSLTAFSSAFLLQIAIDTLESSSVLESSMKTSLRHMHKKERFVWLQVFNSALLCRHRVPVSLTYSYHMFDKKSNTPTYEFMQSSSLTLEQVMQLNAACSGSILNHTKRHMNN</sequence>
<dbReference type="Proteomes" id="UP001196413">
    <property type="component" value="Unassembled WGS sequence"/>
</dbReference>
<name>A0AAD5R9K7_PARTN</name>
<keyword evidence="2" id="KW-1185">Reference proteome</keyword>
<evidence type="ECO:0000313" key="2">
    <source>
        <dbReference type="Proteomes" id="UP001196413"/>
    </source>
</evidence>
<dbReference type="AlphaFoldDB" id="A0AAD5R9K7"/>
<reference evidence="1" key="1">
    <citation type="submission" date="2021-06" db="EMBL/GenBank/DDBJ databases">
        <title>Parelaphostrongylus tenuis whole genome reference sequence.</title>
        <authorList>
            <person name="Garwood T.J."/>
            <person name="Larsen P.A."/>
            <person name="Fountain-Jones N.M."/>
            <person name="Garbe J.R."/>
            <person name="Macchietto M.G."/>
            <person name="Kania S.A."/>
            <person name="Gerhold R.W."/>
            <person name="Richards J.E."/>
            <person name="Wolf T.M."/>
        </authorList>
    </citation>
    <scope>NUCLEOTIDE SEQUENCE</scope>
    <source>
        <strain evidence="1">MNPRO001-30</strain>
        <tissue evidence="1">Meninges</tissue>
    </source>
</reference>
<gene>
    <name evidence="1" type="ORF">KIN20_033930</name>
</gene>
<comment type="caution">
    <text evidence="1">The sequence shown here is derived from an EMBL/GenBank/DDBJ whole genome shotgun (WGS) entry which is preliminary data.</text>
</comment>
<evidence type="ECO:0000313" key="1">
    <source>
        <dbReference type="EMBL" id="KAJ1371895.1"/>
    </source>
</evidence>
<accession>A0AAD5R9K7</accession>